<dbReference type="AlphaFoldDB" id="E0RP25"/>
<dbReference type="Proteomes" id="UP000001296">
    <property type="component" value="Chromosome"/>
</dbReference>
<dbReference type="GO" id="GO:0003723">
    <property type="term" value="F:RNA binding"/>
    <property type="evidence" value="ECO:0007669"/>
    <property type="project" value="UniProtKB-UniRule"/>
</dbReference>
<dbReference type="KEGG" id="sta:STHERM_c17520"/>
<feature type="domain" description="CRM" evidence="3">
    <location>
        <begin position="2"/>
        <end position="97"/>
    </location>
</feature>
<dbReference type="RefSeq" id="WP_013314526.1">
    <property type="nucleotide sequence ID" value="NC_014484.1"/>
</dbReference>
<evidence type="ECO:0000313" key="5">
    <source>
        <dbReference type="Proteomes" id="UP000001296"/>
    </source>
</evidence>
<dbReference type="InterPro" id="IPR051925">
    <property type="entry name" value="RNA-binding_domain"/>
</dbReference>
<dbReference type="SMART" id="SM01103">
    <property type="entry name" value="CRS1_YhbY"/>
    <property type="match status" value="1"/>
</dbReference>
<reference evidence="4 5" key="2">
    <citation type="journal article" date="2010" name="J. Bacteriol.">
        <title>Genome sequence of the polysaccharide-degrading, thermophilic anaerobe Spirochaeta thermophila DSM 6192.</title>
        <authorList>
            <person name="Angelov A."/>
            <person name="Liebl S."/>
            <person name="Ballschmiter M."/>
            <person name="Bomeke M."/>
            <person name="Lehmann R."/>
            <person name="Liesegang H."/>
            <person name="Daniel R."/>
            <person name="Liebl W."/>
        </authorList>
    </citation>
    <scope>NUCLEOTIDE SEQUENCE [LARGE SCALE GENOMIC DNA]</scope>
    <source>
        <strain evidence="5">ATCC 49972 / DSM 6192 / RI 19.B1</strain>
    </source>
</reference>
<dbReference type="Pfam" id="PF01985">
    <property type="entry name" value="CRS1_YhbY"/>
    <property type="match status" value="1"/>
</dbReference>
<evidence type="ECO:0000259" key="3">
    <source>
        <dbReference type="PROSITE" id="PS51295"/>
    </source>
</evidence>
<evidence type="ECO:0000313" key="4">
    <source>
        <dbReference type="EMBL" id="ADN02687.1"/>
    </source>
</evidence>
<sequence length="104" mass="11932">MMELRGYQRSALIRMAHDLEPAVYVGKAGLAEGVFRALHDALERNELVKVRFVAWKDEREDLARELAERLGALLVAVIGHVAVFYREASDPERRRVIIPYREEG</sequence>
<dbReference type="PANTHER" id="PTHR40065:SF3">
    <property type="entry name" value="RNA-BINDING PROTEIN YHBY"/>
    <property type="match status" value="1"/>
</dbReference>
<proteinExistence type="predicted"/>
<dbReference type="EMBL" id="CP001698">
    <property type="protein sequence ID" value="ADN02687.1"/>
    <property type="molecule type" value="Genomic_DNA"/>
</dbReference>
<gene>
    <name evidence="4" type="ordered locus">STHERM_c17520</name>
</gene>
<protein>
    <recommendedName>
        <fullName evidence="3">CRM domain-containing protein</fullName>
    </recommendedName>
</protein>
<dbReference type="PROSITE" id="PS51295">
    <property type="entry name" value="CRM"/>
    <property type="match status" value="1"/>
</dbReference>
<dbReference type="eggNOG" id="COG1534">
    <property type="taxonomic scope" value="Bacteria"/>
</dbReference>
<accession>E0RP25</accession>
<dbReference type="HOGENOM" id="CLU_095994_2_1_12"/>
<keyword evidence="1 2" id="KW-0694">RNA-binding</keyword>
<dbReference type="PaxDb" id="665571-STHERM_c17520"/>
<dbReference type="PANTHER" id="PTHR40065">
    <property type="entry name" value="RNA-BINDING PROTEIN YHBY"/>
    <property type="match status" value="1"/>
</dbReference>
<name>E0RP25_WINT6</name>
<dbReference type="InterPro" id="IPR001890">
    <property type="entry name" value="RNA-binding_CRM"/>
</dbReference>
<dbReference type="InterPro" id="IPR035920">
    <property type="entry name" value="YhbY-like_sf"/>
</dbReference>
<organism evidence="4 5">
    <name type="scientific">Winmispira thermophila (strain ATCC 49972 / DSM 6192 / RI 19.B1)</name>
    <name type="common">Spirochaeta thermophila</name>
    <dbReference type="NCBI Taxonomy" id="665571"/>
    <lineage>
        <taxon>Bacteria</taxon>
        <taxon>Pseudomonadati</taxon>
        <taxon>Spirochaetota</taxon>
        <taxon>Spirochaetia</taxon>
        <taxon>Winmispirales</taxon>
        <taxon>Winmispiraceae</taxon>
        <taxon>Winmispira</taxon>
    </lineage>
</organism>
<evidence type="ECO:0000256" key="1">
    <source>
        <dbReference type="ARBA" id="ARBA00022884"/>
    </source>
</evidence>
<evidence type="ECO:0000256" key="2">
    <source>
        <dbReference type="PROSITE-ProRule" id="PRU00626"/>
    </source>
</evidence>
<dbReference type="SUPFAM" id="SSF75471">
    <property type="entry name" value="YhbY-like"/>
    <property type="match status" value="1"/>
</dbReference>
<reference key="1">
    <citation type="submission" date="2009-08" db="EMBL/GenBank/DDBJ databases">
        <title>The genome sequence of Spirochaeta thermophila DSM6192.</title>
        <authorList>
            <person name="Angelov A."/>
            <person name="Mientus M."/>
            <person name="Wittenberg S."/>
            <person name="Lehmann R."/>
            <person name="Liesegang H."/>
            <person name="Daniel R."/>
            <person name="Liebl W."/>
        </authorList>
    </citation>
    <scope>NUCLEOTIDE SEQUENCE</scope>
    <source>
        <strain>DSM 6192</strain>
    </source>
</reference>
<dbReference type="Gene3D" id="3.30.110.60">
    <property type="entry name" value="YhbY-like"/>
    <property type="match status" value="1"/>
</dbReference>